<keyword evidence="4 5" id="KW-0687">Ribonucleoprotein</keyword>
<dbReference type="EMBL" id="BAQC01000038">
    <property type="protein sequence ID" value="GBR53665.1"/>
    <property type="molecule type" value="Genomic_DNA"/>
</dbReference>
<dbReference type="PANTHER" id="PTHR33284">
    <property type="entry name" value="RIBOSOMAL PROTEIN L25/GLN-TRNA SYNTHETASE, ANTI-CODON-BINDING DOMAIN-CONTAINING PROTEIN"/>
    <property type="match status" value="1"/>
</dbReference>
<dbReference type="Proteomes" id="UP001062632">
    <property type="component" value="Unassembled WGS sequence"/>
</dbReference>
<evidence type="ECO:0000256" key="2">
    <source>
        <dbReference type="ARBA" id="ARBA00022884"/>
    </source>
</evidence>
<evidence type="ECO:0000256" key="3">
    <source>
        <dbReference type="ARBA" id="ARBA00022980"/>
    </source>
</evidence>
<keyword evidence="2 5" id="KW-0694">RNA-binding</keyword>
<comment type="similarity">
    <text evidence="5">Belongs to the bacterial ribosomal protein bL25 family. CTC subfamily.</text>
</comment>
<dbReference type="InterPro" id="IPR001021">
    <property type="entry name" value="Ribosomal_bL25_long"/>
</dbReference>
<reference evidence="8 9" key="1">
    <citation type="submission" date="2013-04" db="EMBL/GenBank/DDBJ databases">
        <title>The genome sequencing project of 58 acetic acid bacteria.</title>
        <authorList>
            <person name="Okamoto-Kainuma A."/>
            <person name="Ishikawa M."/>
            <person name="Umino S."/>
            <person name="Koizumi Y."/>
            <person name="Shiwa Y."/>
            <person name="Yoshikawa H."/>
            <person name="Matsutani M."/>
            <person name="Matsushita K."/>
        </authorList>
    </citation>
    <scope>NUCLEOTIDE SEQUENCE [LARGE SCALE GENOMIC DNA]</scope>
    <source>
        <strain evidence="8 9">NBRC 106555</strain>
    </source>
</reference>
<dbReference type="NCBIfam" id="NF004128">
    <property type="entry name" value="PRK05618.1-2"/>
    <property type="match status" value="1"/>
</dbReference>
<dbReference type="InterPro" id="IPR020930">
    <property type="entry name" value="Ribosomal_uL5_bac-type"/>
</dbReference>
<dbReference type="InterPro" id="IPR029751">
    <property type="entry name" value="Ribosomal_L25_dom"/>
</dbReference>
<evidence type="ECO:0000256" key="4">
    <source>
        <dbReference type="ARBA" id="ARBA00023274"/>
    </source>
</evidence>
<dbReference type="Pfam" id="PF01386">
    <property type="entry name" value="Ribosomal_L25p"/>
    <property type="match status" value="1"/>
</dbReference>
<dbReference type="PANTHER" id="PTHR33284:SF1">
    <property type="entry name" value="RIBOSOMAL PROTEIN L25_GLN-TRNA SYNTHETASE, ANTI-CODON-BINDING DOMAIN-CONTAINING PROTEIN"/>
    <property type="match status" value="1"/>
</dbReference>
<evidence type="ECO:0000256" key="1">
    <source>
        <dbReference type="ARBA" id="ARBA00022730"/>
    </source>
</evidence>
<comment type="subunit">
    <text evidence="5">Part of the 50S ribosomal subunit; part of the 5S rRNA/L5/L18/L25 subcomplex. Contacts the 5S rRNA. Binds to the 5S rRNA independently of L5 and L18.</text>
</comment>
<dbReference type="Pfam" id="PF14693">
    <property type="entry name" value="Ribosomal_TL5_C"/>
    <property type="match status" value="1"/>
</dbReference>
<evidence type="ECO:0000259" key="7">
    <source>
        <dbReference type="Pfam" id="PF14693"/>
    </source>
</evidence>
<keyword evidence="3 5" id="KW-0689">Ribosomal protein</keyword>
<feature type="domain" description="Large ribosomal subunit protein bL25 beta" evidence="7">
    <location>
        <begin position="134"/>
        <end position="218"/>
    </location>
</feature>
<proteinExistence type="inferred from homology"/>
<evidence type="ECO:0000256" key="5">
    <source>
        <dbReference type="HAMAP-Rule" id="MF_01334"/>
    </source>
</evidence>
<dbReference type="Gene3D" id="2.40.240.10">
    <property type="entry name" value="Ribosomal Protein L25, Chain P"/>
    <property type="match status" value="1"/>
</dbReference>
<name>A0ABQ0QQT6_9PROT</name>
<dbReference type="GO" id="GO:0005840">
    <property type="term" value="C:ribosome"/>
    <property type="evidence" value="ECO:0007669"/>
    <property type="project" value="UniProtKB-KW"/>
</dbReference>
<feature type="domain" description="Large ribosomal subunit protein bL25 L25" evidence="6">
    <location>
        <begin position="38"/>
        <end position="126"/>
    </location>
</feature>
<comment type="caution">
    <text evidence="8">The sequence shown here is derived from an EMBL/GenBank/DDBJ whole genome shotgun (WGS) entry which is preliminary data.</text>
</comment>
<dbReference type="Gene3D" id="2.170.120.20">
    <property type="entry name" value="Ribosomal protein L25, beta domain"/>
    <property type="match status" value="1"/>
</dbReference>
<dbReference type="InterPro" id="IPR020056">
    <property type="entry name" value="Rbsml_bL25/Gln-tRNA_synth_N"/>
</dbReference>
<evidence type="ECO:0000313" key="9">
    <source>
        <dbReference type="Proteomes" id="UP001062632"/>
    </source>
</evidence>
<sequence length="231" mass="24206">MQSAIFGYVAARTGTPGGLCLTKFSTQERNTVTKLTTLAVSPRAKAGKGAARATRRAGLVPGVIYGNKQEPEIVAIDPRVIMKELYRGGVSSRVYNVAVEGGATSSVLIRDVQLHPVTDAPIHIDFQRVAAGHKIHVAVPVAVEGEAPGVKRGGVLNVVYHSVDVEVDPANIPEHFVADISGLDIHDTVRWTDLKGTEGTSLTGSQPSDLVIVSVAAPSVDEDAAEDAAAE</sequence>
<dbReference type="InterPro" id="IPR011035">
    <property type="entry name" value="Ribosomal_bL25/Gln-tRNA_synth"/>
</dbReference>
<evidence type="ECO:0000313" key="8">
    <source>
        <dbReference type="EMBL" id="GBR53665.1"/>
    </source>
</evidence>
<dbReference type="InterPro" id="IPR037121">
    <property type="entry name" value="Ribosomal_bL25_C"/>
</dbReference>
<dbReference type="NCBIfam" id="TIGR00731">
    <property type="entry name" value="bL25_bact_ctc"/>
    <property type="match status" value="1"/>
</dbReference>
<dbReference type="SUPFAM" id="SSF50715">
    <property type="entry name" value="Ribosomal protein L25-like"/>
    <property type="match status" value="1"/>
</dbReference>
<keyword evidence="1 5" id="KW-0699">rRNA-binding</keyword>
<dbReference type="InterPro" id="IPR020057">
    <property type="entry name" value="Ribosomal_bL25_b-dom"/>
</dbReference>
<accession>A0ABQ0QQT6</accession>
<evidence type="ECO:0000259" key="6">
    <source>
        <dbReference type="Pfam" id="PF01386"/>
    </source>
</evidence>
<dbReference type="HAMAP" id="MF_01334">
    <property type="entry name" value="Ribosomal_bL25_CTC"/>
    <property type="match status" value="1"/>
</dbReference>
<keyword evidence="9" id="KW-1185">Reference proteome</keyword>
<dbReference type="CDD" id="cd00495">
    <property type="entry name" value="Ribosomal_L25_TL5_CTC"/>
    <property type="match status" value="1"/>
</dbReference>
<protein>
    <recommendedName>
        <fullName evidence="5">Large ribosomal subunit protein bL25</fullName>
    </recommendedName>
    <alternativeName>
        <fullName evidence="5">General stress protein CTC</fullName>
    </alternativeName>
</protein>
<organism evidence="8 9">
    <name type="scientific">Neokomagataea thailandica NBRC 106555</name>
    <dbReference type="NCBI Taxonomy" id="1223520"/>
    <lineage>
        <taxon>Bacteria</taxon>
        <taxon>Pseudomonadati</taxon>
        <taxon>Pseudomonadota</taxon>
        <taxon>Alphaproteobacteria</taxon>
        <taxon>Acetobacterales</taxon>
        <taxon>Acetobacteraceae</taxon>
        <taxon>Neokomagataea</taxon>
    </lineage>
</organism>
<comment type="function">
    <text evidence="5">This is one of the proteins that binds to the 5S RNA in the ribosome where it forms part of the central protuberance.</text>
</comment>
<gene>
    <name evidence="5" type="primary">rplY</name>
    <name evidence="5" type="synonym">ctc</name>
    <name evidence="8" type="ORF">AA106555_1383</name>
</gene>